<dbReference type="PANTHER" id="PTHR32285:SF36">
    <property type="entry name" value="PROTEIN TRICHOME BIREFRINGENCE-LIKE 38"/>
    <property type="match status" value="1"/>
</dbReference>
<dbReference type="EMBL" id="JAWXYG010000015">
    <property type="protein sequence ID" value="KAK4253794.1"/>
    <property type="molecule type" value="Genomic_DNA"/>
</dbReference>
<dbReference type="Proteomes" id="UP001293593">
    <property type="component" value="Unassembled WGS sequence"/>
</dbReference>
<keyword evidence="3 7" id="KW-0812">Transmembrane</keyword>
<feature type="domain" description="Trichome birefringence-like N-terminal" evidence="9">
    <location>
        <begin position="59"/>
        <end position="111"/>
    </location>
</feature>
<dbReference type="InterPro" id="IPR026057">
    <property type="entry name" value="TBL_C"/>
</dbReference>
<sequence length="379" mass="43572">MGSEKKRRRRSILIVGLVGLIWVWPLLLVESTEEGGGGGVALHYHHHYQNQWRRRASSSCDRYEGEWVKDESYPLYDSTKCGHIRSEFDCVKYGRPDRLYLSFRWQPSHCDLPRFDGRSFLEQMKGKNIMFIGDSLSLNQWQSLVCLLHSAVPQSATLQQTDDPITNVTFQEYGVSVSVFHSLYLVDIEEEKIGRVLKLDSLKNGDIWKNMDILVFNTWHWWYRRGPKQPWDYVQVDGKILKDMDRMAAFQKGLTTWANWVNSEVDTTKTQVLYQGVSPSHYNGSDWNHPEETNCAKETEPMSGSTYPGGLPPAAFVVMDVLKKITKPVHLLNITTLSQLRKDSHPSSYNGFKGMDCTHWCVAGLTDIWNELLFAAITD</sequence>
<keyword evidence="4" id="KW-0735">Signal-anchor</keyword>
<evidence type="ECO:0008006" key="12">
    <source>
        <dbReference type="Google" id="ProtNLM"/>
    </source>
</evidence>
<evidence type="ECO:0000259" key="9">
    <source>
        <dbReference type="Pfam" id="PF14416"/>
    </source>
</evidence>
<evidence type="ECO:0000259" key="8">
    <source>
        <dbReference type="Pfam" id="PF13839"/>
    </source>
</evidence>
<comment type="subcellular location">
    <subcellularLocation>
        <location evidence="1">Membrane</location>
        <topology evidence="1">Single-pass membrane protein</topology>
    </subcellularLocation>
</comment>
<evidence type="ECO:0000256" key="5">
    <source>
        <dbReference type="ARBA" id="ARBA00022989"/>
    </source>
</evidence>
<comment type="similarity">
    <text evidence="2">Belongs to the PC-esterase family. TBL subfamily.</text>
</comment>
<evidence type="ECO:0000256" key="1">
    <source>
        <dbReference type="ARBA" id="ARBA00004167"/>
    </source>
</evidence>
<dbReference type="Pfam" id="PF13839">
    <property type="entry name" value="PC-Esterase"/>
    <property type="match status" value="1"/>
</dbReference>
<dbReference type="Pfam" id="PF14416">
    <property type="entry name" value="PMR5N"/>
    <property type="match status" value="1"/>
</dbReference>
<organism evidence="10 11">
    <name type="scientific">Acacia crassicarpa</name>
    <name type="common">northern wattle</name>
    <dbReference type="NCBI Taxonomy" id="499986"/>
    <lineage>
        <taxon>Eukaryota</taxon>
        <taxon>Viridiplantae</taxon>
        <taxon>Streptophyta</taxon>
        <taxon>Embryophyta</taxon>
        <taxon>Tracheophyta</taxon>
        <taxon>Spermatophyta</taxon>
        <taxon>Magnoliopsida</taxon>
        <taxon>eudicotyledons</taxon>
        <taxon>Gunneridae</taxon>
        <taxon>Pentapetalae</taxon>
        <taxon>rosids</taxon>
        <taxon>fabids</taxon>
        <taxon>Fabales</taxon>
        <taxon>Fabaceae</taxon>
        <taxon>Caesalpinioideae</taxon>
        <taxon>mimosoid clade</taxon>
        <taxon>Acacieae</taxon>
        <taxon>Acacia</taxon>
    </lineage>
</organism>
<gene>
    <name evidence="10" type="ORF">QN277_010424</name>
</gene>
<name>A0AAE1M6N1_9FABA</name>
<keyword evidence="6 7" id="KW-0472">Membrane</keyword>
<reference evidence="10" key="1">
    <citation type="submission" date="2023-10" db="EMBL/GenBank/DDBJ databases">
        <title>Chromosome-level genome of the transformable northern wattle, Acacia crassicarpa.</title>
        <authorList>
            <person name="Massaro I."/>
            <person name="Sinha N.R."/>
            <person name="Poethig S."/>
            <person name="Leichty A.R."/>
        </authorList>
    </citation>
    <scope>NUCLEOTIDE SEQUENCE</scope>
    <source>
        <strain evidence="10">Acra3RX</strain>
        <tissue evidence="10">Leaf</tissue>
    </source>
</reference>
<proteinExistence type="inferred from homology"/>
<evidence type="ECO:0000313" key="10">
    <source>
        <dbReference type="EMBL" id="KAK4253794.1"/>
    </source>
</evidence>
<feature type="transmembrane region" description="Helical" evidence="7">
    <location>
        <begin position="12"/>
        <end position="29"/>
    </location>
</feature>
<feature type="domain" description="Trichome birefringence-like C-terminal" evidence="8">
    <location>
        <begin position="112"/>
        <end position="375"/>
    </location>
</feature>
<dbReference type="GO" id="GO:0016020">
    <property type="term" value="C:membrane"/>
    <property type="evidence" value="ECO:0007669"/>
    <property type="project" value="UniProtKB-SubCell"/>
</dbReference>
<dbReference type="InterPro" id="IPR029962">
    <property type="entry name" value="TBL"/>
</dbReference>
<evidence type="ECO:0000256" key="2">
    <source>
        <dbReference type="ARBA" id="ARBA00007727"/>
    </source>
</evidence>
<accession>A0AAE1M6N1</accession>
<dbReference type="GO" id="GO:0005794">
    <property type="term" value="C:Golgi apparatus"/>
    <property type="evidence" value="ECO:0007669"/>
    <property type="project" value="TreeGrafter"/>
</dbReference>
<dbReference type="AlphaFoldDB" id="A0AAE1M6N1"/>
<dbReference type="PANTHER" id="PTHR32285">
    <property type="entry name" value="PROTEIN TRICHOME BIREFRINGENCE-LIKE 9-RELATED"/>
    <property type="match status" value="1"/>
</dbReference>
<evidence type="ECO:0000256" key="6">
    <source>
        <dbReference type="ARBA" id="ARBA00023136"/>
    </source>
</evidence>
<keyword evidence="11" id="KW-1185">Reference proteome</keyword>
<protein>
    <recommendedName>
        <fullName evidence="12">Trichome birefringence-like N-terminal domain-containing protein</fullName>
    </recommendedName>
</protein>
<evidence type="ECO:0000256" key="4">
    <source>
        <dbReference type="ARBA" id="ARBA00022968"/>
    </source>
</evidence>
<evidence type="ECO:0000313" key="11">
    <source>
        <dbReference type="Proteomes" id="UP001293593"/>
    </source>
</evidence>
<evidence type="ECO:0000256" key="7">
    <source>
        <dbReference type="SAM" id="Phobius"/>
    </source>
</evidence>
<keyword evidence="5 7" id="KW-1133">Transmembrane helix</keyword>
<dbReference type="GO" id="GO:0016413">
    <property type="term" value="F:O-acetyltransferase activity"/>
    <property type="evidence" value="ECO:0007669"/>
    <property type="project" value="InterPro"/>
</dbReference>
<comment type="caution">
    <text evidence="10">The sequence shown here is derived from an EMBL/GenBank/DDBJ whole genome shotgun (WGS) entry which is preliminary data.</text>
</comment>
<evidence type="ECO:0000256" key="3">
    <source>
        <dbReference type="ARBA" id="ARBA00022692"/>
    </source>
</evidence>
<dbReference type="InterPro" id="IPR025846">
    <property type="entry name" value="TBL_N"/>
</dbReference>